<protein>
    <submittedName>
        <fullName evidence="1">Uncharacterized protein</fullName>
    </submittedName>
</protein>
<name>A0A2K9NS20_BACTC</name>
<proteinExistence type="predicted"/>
<sequence length="362" mass="40369">MKKIILLLALFSSALQAKTYTSEGQKFTVEKLFTGKDVIWGFDFLSPDEMVFSERDGKFRYLNVKTKATHEIAGAPKVFTDSQGGLLDVYFDSKDNALYLTYSEPVKGGATTSLFKGKLSADKKKIEGAKLFESKAIASGGIHFGSRVVIDKDGFIFMSVGERNKRDRAQDLDTHQGKVLRLTKEGKAPADNPFVGNKSALPEIWSYGHRNPQGLVIDSSGTLWEAEFGPRGGDEVNVIEKGKNYGWPVITYGKEYWGPSIGTTKKEGMQQPLFYWTPSISPSGLMVYEGSAFPKFKGNLFLATLSGSHLHRVVMDENRKMLREEKLLEDLEERFRQVKQGSDGFIYLSTDSGQILRLAPEL</sequence>
<dbReference type="EMBL" id="CP025704">
    <property type="protein sequence ID" value="AUN97554.1"/>
    <property type="molecule type" value="Genomic_DNA"/>
</dbReference>
<dbReference type="PANTHER" id="PTHR19328:SF75">
    <property type="entry name" value="ALDOSE SUGAR DEHYDROGENASE YLII"/>
    <property type="match status" value="1"/>
</dbReference>
<organism evidence="1 2">
    <name type="scientific">Bacteriovorax stolpii</name>
    <name type="common">Bdellovibrio stolpii</name>
    <dbReference type="NCBI Taxonomy" id="960"/>
    <lineage>
        <taxon>Bacteria</taxon>
        <taxon>Pseudomonadati</taxon>
        <taxon>Bdellovibrionota</taxon>
        <taxon>Bacteriovoracia</taxon>
        <taxon>Bacteriovoracales</taxon>
        <taxon>Bacteriovoracaceae</taxon>
        <taxon>Bacteriovorax</taxon>
    </lineage>
</organism>
<dbReference type="Gene3D" id="2.120.10.30">
    <property type="entry name" value="TolB, C-terminal domain"/>
    <property type="match status" value="1"/>
</dbReference>
<dbReference type="KEGG" id="bsto:C0V70_05390"/>
<dbReference type="InterPro" id="IPR012938">
    <property type="entry name" value="Glc/Sorbosone_DH"/>
</dbReference>
<keyword evidence="2" id="KW-1185">Reference proteome</keyword>
<evidence type="ECO:0000313" key="1">
    <source>
        <dbReference type="EMBL" id="AUN97554.1"/>
    </source>
</evidence>
<dbReference type="PANTHER" id="PTHR19328">
    <property type="entry name" value="HEDGEHOG-INTERACTING PROTEIN"/>
    <property type="match status" value="1"/>
</dbReference>
<dbReference type="InterPro" id="IPR011041">
    <property type="entry name" value="Quinoprot_gluc/sorb_DH_b-prop"/>
</dbReference>
<dbReference type="SUPFAM" id="SSF50952">
    <property type="entry name" value="Soluble quinoprotein glucose dehydrogenase"/>
    <property type="match status" value="1"/>
</dbReference>
<dbReference type="Pfam" id="PF07995">
    <property type="entry name" value="GSDH"/>
    <property type="match status" value="1"/>
</dbReference>
<accession>A0A2K9NS20</accession>
<gene>
    <name evidence="1" type="ORF">C0V70_05390</name>
</gene>
<reference evidence="1 2" key="1">
    <citation type="submission" date="2018-01" db="EMBL/GenBank/DDBJ databases">
        <title>Complete genome sequence of Bacteriovorax stolpii DSM12778.</title>
        <authorList>
            <person name="Tang B."/>
            <person name="Chang J."/>
        </authorList>
    </citation>
    <scope>NUCLEOTIDE SEQUENCE [LARGE SCALE GENOMIC DNA]</scope>
    <source>
        <strain evidence="1 2">DSM 12778</strain>
    </source>
</reference>
<dbReference type="Proteomes" id="UP000235584">
    <property type="component" value="Chromosome"/>
</dbReference>
<dbReference type="RefSeq" id="WP_102242849.1">
    <property type="nucleotide sequence ID" value="NZ_CP025704.1"/>
</dbReference>
<dbReference type="AlphaFoldDB" id="A0A2K9NS20"/>
<evidence type="ECO:0000313" key="2">
    <source>
        <dbReference type="Proteomes" id="UP000235584"/>
    </source>
</evidence>
<dbReference type="InterPro" id="IPR011042">
    <property type="entry name" value="6-blade_b-propeller_TolB-like"/>
</dbReference>